<dbReference type="CDD" id="cd04301">
    <property type="entry name" value="NAT_SF"/>
    <property type="match status" value="1"/>
</dbReference>
<organism evidence="2 3">
    <name type="scientific">Methylophilus flavus</name>
    <dbReference type="NCBI Taxonomy" id="640084"/>
    <lineage>
        <taxon>Bacteria</taxon>
        <taxon>Pseudomonadati</taxon>
        <taxon>Pseudomonadota</taxon>
        <taxon>Betaproteobacteria</taxon>
        <taxon>Nitrosomonadales</taxon>
        <taxon>Methylophilaceae</taxon>
        <taxon>Methylophilus</taxon>
    </lineage>
</organism>
<dbReference type="PANTHER" id="PTHR43072">
    <property type="entry name" value="N-ACETYLTRANSFERASE"/>
    <property type="match status" value="1"/>
</dbReference>
<dbReference type="RefSeq" id="WP_379030180.1">
    <property type="nucleotide sequence ID" value="NZ_JBHTLN010000001.1"/>
</dbReference>
<dbReference type="InterPro" id="IPR000182">
    <property type="entry name" value="GNAT_dom"/>
</dbReference>
<feature type="domain" description="N-acetyltransferase" evidence="1">
    <location>
        <begin position="3"/>
        <end position="168"/>
    </location>
</feature>
<dbReference type="PROSITE" id="PS51186">
    <property type="entry name" value="GNAT"/>
    <property type="match status" value="1"/>
</dbReference>
<reference evidence="3" key="1">
    <citation type="journal article" date="2019" name="Int. J. Syst. Evol. Microbiol.">
        <title>The Global Catalogue of Microorganisms (GCM) 10K type strain sequencing project: providing services to taxonomists for standard genome sequencing and annotation.</title>
        <authorList>
            <consortium name="The Broad Institute Genomics Platform"/>
            <consortium name="The Broad Institute Genome Sequencing Center for Infectious Disease"/>
            <person name="Wu L."/>
            <person name="Ma J."/>
        </authorList>
    </citation>
    <scope>NUCLEOTIDE SEQUENCE [LARGE SCALE GENOMIC DNA]</scope>
    <source>
        <strain evidence="3">CCUG 58411</strain>
    </source>
</reference>
<accession>A0ABW3P8Q5</accession>
<keyword evidence="3" id="KW-1185">Reference proteome</keyword>
<evidence type="ECO:0000313" key="2">
    <source>
        <dbReference type="EMBL" id="MFD1121413.1"/>
    </source>
</evidence>
<evidence type="ECO:0000313" key="3">
    <source>
        <dbReference type="Proteomes" id="UP001597206"/>
    </source>
</evidence>
<dbReference type="Proteomes" id="UP001597206">
    <property type="component" value="Unassembled WGS sequence"/>
</dbReference>
<dbReference type="SUPFAM" id="SSF55729">
    <property type="entry name" value="Acyl-CoA N-acyltransferases (Nat)"/>
    <property type="match status" value="1"/>
</dbReference>
<keyword evidence="2" id="KW-0808">Transferase</keyword>
<dbReference type="Gene3D" id="3.40.630.30">
    <property type="match status" value="1"/>
</dbReference>
<dbReference type="GO" id="GO:0016746">
    <property type="term" value="F:acyltransferase activity"/>
    <property type="evidence" value="ECO:0007669"/>
    <property type="project" value="UniProtKB-KW"/>
</dbReference>
<dbReference type="Pfam" id="PF00583">
    <property type="entry name" value="Acetyltransf_1"/>
    <property type="match status" value="1"/>
</dbReference>
<name>A0ABW3P8Q5_9PROT</name>
<dbReference type="EMBL" id="JBHTLN010000001">
    <property type="protein sequence ID" value="MFD1121413.1"/>
    <property type="molecule type" value="Genomic_DNA"/>
</dbReference>
<protein>
    <submittedName>
        <fullName evidence="2">GNAT family N-acetyltransferase</fullName>
        <ecNumber evidence="2">2.3.-.-</ecNumber>
    </submittedName>
</protein>
<comment type="caution">
    <text evidence="2">The sequence shown here is derived from an EMBL/GenBank/DDBJ whole genome shotgun (WGS) entry which is preliminary data.</text>
</comment>
<keyword evidence="2" id="KW-0012">Acyltransferase</keyword>
<dbReference type="EC" id="2.3.-.-" evidence="2"/>
<proteinExistence type="predicted"/>
<gene>
    <name evidence="2" type="ORF">ACFQ2T_02775</name>
</gene>
<sequence length="181" mass="20463">MSYEISSITVAHLQGFAAAVASVVREQIYLSFNEPPSAEMTRDFVLRNINGHWPHYVLLHDNGGEKTVIGWCDITPLERSIYAHVGVLGIGIIEAHRDKQLGKRLIQTALAAAKKKGLSRVQLTVRQHNYRAIRLYEQFGFVKEGLHVNAEKRDGQFENLISMALLYTENNGYDIMEHSND</sequence>
<dbReference type="InterPro" id="IPR016181">
    <property type="entry name" value="Acyl_CoA_acyltransferase"/>
</dbReference>
<evidence type="ECO:0000259" key="1">
    <source>
        <dbReference type="PROSITE" id="PS51186"/>
    </source>
</evidence>